<dbReference type="PROSITE" id="PS01031">
    <property type="entry name" value="SHSP"/>
    <property type="match status" value="1"/>
</dbReference>
<comment type="caution">
    <text evidence="5">The sequence shown here is derived from an EMBL/GenBank/DDBJ whole genome shotgun (WGS) entry which is preliminary data.</text>
</comment>
<evidence type="ECO:0000256" key="2">
    <source>
        <dbReference type="PROSITE-ProRule" id="PRU00285"/>
    </source>
</evidence>
<evidence type="ECO:0000256" key="3">
    <source>
        <dbReference type="RuleBase" id="RU003616"/>
    </source>
</evidence>
<keyword evidence="1" id="KW-0346">Stress response</keyword>
<dbReference type="PANTHER" id="PTHR11527">
    <property type="entry name" value="HEAT-SHOCK PROTEIN 20 FAMILY MEMBER"/>
    <property type="match status" value="1"/>
</dbReference>
<proteinExistence type="inferred from homology"/>
<dbReference type="InterPro" id="IPR002068">
    <property type="entry name" value="A-crystallin/Hsp20_dom"/>
</dbReference>
<dbReference type="Proteomes" id="UP000826271">
    <property type="component" value="Unassembled WGS sequence"/>
</dbReference>
<evidence type="ECO:0000313" key="6">
    <source>
        <dbReference type="Proteomes" id="UP000826271"/>
    </source>
</evidence>
<feature type="domain" description="SHSP" evidence="4">
    <location>
        <begin position="65"/>
        <end position="181"/>
    </location>
</feature>
<evidence type="ECO:0000259" key="4">
    <source>
        <dbReference type="PROSITE" id="PS01031"/>
    </source>
</evidence>
<dbReference type="CDD" id="cd06472">
    <property type="entry name" value="ACD_ScHsp26_like"/>
    <property type="match status" value="1"/>
</dbReference>
<sequence>MSFFPISRPNRRSPFSHDPFFTMDHHDPFSNFHYQNTISTPHFPNFPQFPDFPHFPFHHHMPRPPPLFVGGARADWEETEVAYVLRVEIPTGLKKDEIDLKVEEGKVVKISGERKVEREERHENWQHMERSSGKFMRTFSLPENCKTDHVTSSFENGVLKVSVPKKDVKNNYSHVKNIPVN</sequence>
<evidence type="ECO:0000313" key="5">
    <source>
        <dbReference type="EMBL" id="KAG8374370.1"/>
    </source>
</evidence>
<dbReference type="AlphaFoldDB" id="A0AAV6X5D9"/>
<dbReference type="Gene3D" id="2.60.40.790">
    <property type="match status" value="1"/>
</dbReference>
<dbReference type="InterPro" id="IPR031107">
    <property type="entry name" value="Small_HSP"/>
</dbReference>
<evidence type="ECO:0000256" key="1">
    <source>
        <dbReference type="ARBA" id="ARBA00023016"/>
    </source>
</evidence>
<gene>
    <name evidence="5" type="ORF">BUALT_Bualt11G0124800</name>
</gene>
<dbReference type="InterPro" id="IPR008978">
    <property type="entry name" value="HSP20-like_chaperone"/>
</dbReference>
<dbReference type="EMBL" id="WHWC01000011">
    <property type="protein sequence ID" value="KAG8374370.1"/>
    <property type="molecule type" value="Genomic_DNA"/>
</dbReference>
<comment type="similarity">
    <text evidence="2 3">Belongs to the small heat shock protein (HSP20) family.</text>
</comment>
<reference evidence="5" key="1">
    <citation type="submission" date="2019-10" db="EMBL/GenBank/DDBJ databases">
        <authorList>
            <person name="Zhang R."/>
            <person name="Pan Y."/>
            <person name="Wang J."/>
            <person name="Ma R."/>
            <person name="Yu S."/>
        </authorList>
    </citation>
    <scope>NUCLEOTIDE SEQUENCE</scope>
    <source>
        <strain evidence="5">LA-IB0</strain>
        <tissue evidence="5">Leaf</tissue>
    </source>
</reference>
<dbReference type="Pfam" id="PF00011">
    <property type="entry name" value="HSP20"/>
    <property type="match status" value="1"/>
</dbReference>
<accession>A0AAV6X5D9</accession>
<organism evidence="5 6">
    <name type="scientific">Buddleja alternifolia</name>
    <dbReference type="NCBI Taxonomy" id="168488"/>
    <lineage>
        <taxon>Eukaryota</taxon>
        <taxon>Viridiplantae</taxon>
        <taxon>Streptophyta</taxon>
        <taxon>Embryophyta</taxon>
        <taxon>Tracheophyta</taxon>
        <taxon>Spermatophyta</taxon>
        <taxon>Magnoliopsida</taxon>
        <taxon>eudicotyledons</taxon>
        <taxon>Gunneridae</taxon>
        <taxon>Pentapetalae</taxon>
        <taxon>asterids</taxon>
        <taxon>lamiids</taxon>
        <taxon>Lamiales</taxon>
        <taxon>Scrophulariaceae</taxon>
        <taxon>Buddlejeae</taxon>
        <taxon>Buddleja</taxon>
    </lineage>
</organism>
<protein>
    <recommendedName>
        <fullName evidence="4">SHSP domain-containing protein</fullName>
    </recommendedName>
</protein>
<name>A0AAV6X5D9_9LAMI</name>
<keyword evidence="6" id="KW-1185">Reference proteome</keyword>
<dbReference type="SUPFAM" id="SSF49764">
    <property type="entry name" value="HSP20-like chaperones"/>
    <property type="match status" value="1"/>
</dbReference>